<sequence>ETVIVSCSYYSRDPGICIQNLITQKVSVVYYDSPAFTELKFILKELYFLIKKETL</sequence>
<proteinExistence type="predicted"/>
<evidence type="ECO:0000313" key="1">
    <source>
        <dbReference type="EMBL" id="GAH27599.1"/>
    </source>
</evidence>
<dbReference type="EMBL" id="BARU01000984">
    <property type="protein sequence ID" value="GAH27599.1"/>
    <property type="molecule type" value="Genomic_DNA"/>
</dbReference>
<protein>
    <submittedName>
        <fullName evidence="1">Uncharacterized protein</fullName>
    </submittedName>
</protein>
<gene>
    <name evidence="1" type="ORF">S03H2_02822</name>
</gene>
<name>X1FDX9_9ZZZZ</name>
<dbReference type="AlphaFoldDB" id="X1FDX9"/>
<reference evidence="1" key="1">
    <citation type="journal article" date="2014" name="Front. Microbiol.">
        <title>High frequency of phylogenetically diverse reductive dehalogenase-homologous genes in deep subseafloor sedimentary metagenomes.</title>
        <authorList>
            <person name="Kawai M."/>
            <person name="Futagami T."/>
            <person name="Toyoda A."/>
            <person name="Takaki Y."/>
            <person name="Nishi S."/>
            <person name="Hori S."/>
            <person name="Arai W."/>
            <person name="Tsubouchi T."/>
            <person name="Morono Y."/>
            <person name="Uchiyama I."/>
            <person name="Ito T."/>
            <person name="Fujiyama A."/>
            <person name="Inagaki F."/>
            <person name="Takami H."/>
        </authorList>
    </citation>
    <scope>NUCLEOTIDE SEQUENCE</scope>
    <source>
        <strain evidence="1">Expedition CK06-06</strain>
    </source>
</reference>
<organism evidence="1">
    <name type="scientific">marine sediment metagenome</name>
    <dbReference type="NCBI Taxonomy" id="412755"/>
    <lineage>
        <taxon>unclassified sequences</taxon>
        <taxon>metagenomes</taxon>
        <taxon>ecological metagenomes</taxon>
    </lineage>
</organism>
<comment type="caution">
    <text evidence="1">The sequence shown here is derived from an EMBL/GenBank/DDBJ whole genome shotgun (WGS) entry which is preliminary data.</text>
</comment>
<accession>X1FDX9</accession>
<feature type="non-terminal residue" evidence="1">
    <location>
        <position position="1"/>
    </location>
</feature>